<dbReference type="Proteomes" id="UP000054928">
    <property type="component" value="Unassembled WGS sequence"/>
</dbReference>
<feature type="coiled-coil region" evidence="1">
    <location>
        <begin position="1005"/>
        <end position="1039"/>
    </location>
</feature>
<dbReference type="GeneID" id="36397468"/>
<dbReference type="EMBL" id="CCYD01000193">
    <property type="protein sequence ID" value="CEG36323.1"/>
    <property type="molecule type" value="Genomic_DNA"/>
</dbReference>
<protein>
    <submittedName>
        <fullName evidence="3">IQ motif, EF-hand binding site</fullName>
    </submittedName>
</protein>
<accession>A0A0N7L3M9</accession>
<evidence type="ECO:0000256" key="1">
    <source>
        <dbReference type="SAM" id="Coils"/>
    </source>
</evidence>
<keyword evidence="1" id="KW-0175">Coiled coil</keyword>
<feature type="compositionally biased region" description="Basic residues" evidence="2">
    <location>
        <begin position="58"/>
        <end position="72"/>
    </location>
</feature>
<evidence type="ECO:0000256" key="2">
    <source>
        <dbReference type="SAM" id="MobiDB-lite"/>
    </source>
</evidence>
<evidence type="ECO:0000313" key="4">
    <source>
        <dbReference type="Proteomes" id="UP000054928"/>
    </source>
</evidence>
<feature type="region of interest" description="Disordered" evidence="2">
    <location>
        <begin position="1456"/>
        <end position="1477"/>
    </location>
</feature>
<organism evidence="3 4">
    <name type="scientific">Plasmopara halstedii</name>
    <name type="common">Downy mildew of sunflower</name>
    <dbReference type="NCBI Taxonomy" id="4781"/>
    <lineage>
        <taxon>Eukaryota</taxon>
        <taxon>Sar</taxon>
        <taxon>Stramenopiles</taxon>
        <taxon>Oomycota</taxon>
        <taxon>Peronosporomycetes</taxon>
        <taxon>Peronosporales</taxon>
        <taxon>Peronosporaceae</taxon>
        <taxon>Plasmopara</taxon>
    </lineage>
</organism>
<dbReference type="RefSeq" id="XP_024572692.1">
    <property type="nucleotide sequence ID" value="XM_024719534.1"/>
</dbReference>
<name>A0A0N7L3M9_PLAHL</name>
<feature type="coiled-coil region" evidence="1">
    <location>
        <begin position="1097"/>
        <end position="1131"/>
    </location>
</feature>
<evidence type="ECO:0000313" key="3">
    <source>
        <dbReference type="EMBL" id="CEG36323.1"/>
    </source>
</evidence>
<keyword evidence="4" id="KW-1185">Reference proteome</keyword>
<proteinExistence type="predicted"/>
<dbReference type="OrthoDB" id="73967at2759"/>
<reference evidence="4" key="1">
    <citation type="submission" date="2014-09" db="EMBL/GenBank/DDBJ databases">
        <authorList>
            <person name="Sharma Rahul"/>
            <person name="Thines Marco"/>
        </authorList>
    </citation>
    <scope>NUCLEOTIDE SEQUENCE [LARGE SCALE GENOMIC DNA]</scope>
</reference>
<dbReference type="PROSITE" id="PS50096">
    <property type="entry name" value="IQ"/>
    <property type="match status" value="1"/>
</dbReference>
<feature type="region of interest" description="Disordered" evidence="2">
    <location>
        <begin position="58"/>
        <end position="87"/>
    </location>
</feature>
<sequence length="1598" mass="187281">METVRSEWLEGRLTPTYLDDATASVSTLSLQSIIDSASVCAESLSKDEHKLQTIKVFKQHQSKREKKKKSQHSLHSTDLQCGEQRTLEKQERQKELIMWEADGNELRRIELQSRKRNRDRMQMLKKWYGPANASPQAEMQPTFVATMSREHSAQENLRQLRVGKAVRSMAVTTIENNEDRERKHLENELKSRLKDLKVKLEIFEQQVDQVTIPIRAKTRARHRRVSREAGHLTPLSNRRWRASSAAIPPNWKALDAKQTLKTSSSSQMLQSSLRAQMEIEKAYDDAEVEQFLLCYRKYARHKYAAGKLQATWRMFRQRRKFRLWQQRRKHNRRIIFKIWVMMYRVGRRAVQSLLSKYLKVWQLNVSEALHFREMELDLFRHAATQSKHPRLMSNLILTSNYEDDRVCQLTAKGLIKKDPATTRTPASFNTSLSATINDVQPNVLCKGCRRVYYLRAQHVAARAEVRKKIVYHVFRLWKLVYEETKRNSLYALHCLKRAVRMDFSTKQRWPIEILLTAFKIWAQYAKLTRCRRLGLPLPEFVQSSVHWNFRLHNYQKLQVQSIEATTKASFARHRRYFNRWCAFTRCATRMKHEIAMASNWYERKLRFKLFYQWQGVITDGAIMKKCKREAFLQLHRYVCFKRKVRPLQKTLIKRRQEWLVKRFIRSWKHLMFRVCFKRERTLSKFENWHPRLCRVIDIWRGERSSHVFYTTFKAWTFLIRKRKSFLSFRWICARQQQRYLLGCVLNAWKTVTSKSVDGILNDLFALDAWDVYREISLFFPMVSCRRSLDTNSQFSSCDQASSFQDVNKRIIVTPEHVLENGGPDLFALNVQHEFVYSQDIHAANIFNQNIIKDDNEQVLWWVTALMAAELNTGSRLPSDVRLGHWHSVLRDELWLYQTHFCFASDSTFAPAITQSLEFLNAIKTRLNVSWKSFLPPSHSTESLKTDFCLQEKNDLSITRSAQAREMGEYESYARFLLTTTLDNEACEKGVISSFAHLMYSSNFAMDDILLQVNRLQAKRTRAEREVWELYQDLQRAEKDWSKLLDLKTVNHVRMLRLCSDGSYTDFFFRVELFQLTFEEFLATKSDECKINQQIALNLEANNLLVKAKQRLQKIEKKVERAQSELNNNQRAHLEAIFASERTVEEFCLTRQAFENSRLRIAMVLIKYNEAKAVLARLEHARQVFQIDQQDSVLNNVCPTKDLPHSAPAHSLQEQKEFLLHEKKEFANLYQALTKVKEDHEVTRFQQVETRPLPKNLRYLQKKIDLKLHQLFLLHMIWSCCCWLAENLKMIARDENSVECEKDNNDRSLLQVNKCELPEKNTTRLCSKVAAFTAEDPLRHDSSISKSTQDVEMSVFQSAEDLATKKMAAAYTASTKLLFVDEYCVLEANEHGGASRTDKKAVAAIRELSTCTGDLEQVSKYTTMCDKNARVESPPVLLTMKIRRNRKKEELQQAMMHRRLHRRDHKLDNKSDSEDDLVSQPQMSVLPVIDGTELFFANFVLGDGEIPSCPSLESPSSLQTNTARDIEAIWKRGGVKSTNNSALSIKKVLARHTIKDKQRPGSHRQELIMRKFLRLPEDDRETQIALIGESIDVAAMDFS</sequence>
<dbReference type="OMA" id="CEQELIP"/>